<name>A0ABS8W726_9GAMM</name>
<feature type="signal peptide" evidence="1">
    <location>
        <begin position="1"/>
        <end position="22"/>
    </location>
</feature>
<dbReference type="RefSeq" id="WP_233051905.1">
    <property type="nucleotide sequence ID" value="NZ_JAIMJA010000005.1"/>
</dbReference>
<organism evidence="2 3">
    <name type="scientific">Motilimonas cestriensis</name>
    <dbReference type="NCBI Taxonomy" id="2742685"/>
    <lineage>
        <taxon>Bacteria</taxon>
        <taxon>Pseudomonadati</taxon>
        <taxon>Pseudomonadota</taxon>
        <taxon>Gammaproteobacteria</taxon>
        <taxon>Alteromonadales</taxon>
        <taxon>Alteromonadales genera incertae sedis</taxon>
        <taxon>Motilimonas</taxon>
    </lineage>
</organism>
<accession>A0ABS8W726</accession>
<protein>
    <recommendedName>
        <fullName evidence="4">Lipoprotein</fullName>
    </recommendedName>
</protein>
<gene>
    <name evidence="2" type="ORF">K6Y31_05980</name>
</gene>
<keyword evidence="3" id="KW-1185">Reference proteome</keyword>
<evidence type="ECO:0008006" key="4">
    <source>
        <dbReference type="Google" id="ProtNLM"/>
    </source>
</evidence>
<reference evidence="2 3" key="1">
    <citation type="journal article" date="2022" name="Environ. Microbiol. Rep.">
        <title>Eco-phylogenetic analyses reveal divergent evolution of vitamin B12 metabolism in the marine bacterial family 'Psychromonadaceae'.</title>
        <authorList>
            <person name="Jin X."/>
            <person name="Yang Y."/>
            <person name="Cao H."/>
            <person name="Gao B."/>
            <person name="Zhao Z."/>
        </authorList>
    </citation>
    <scope>NUCLEOTIDE SEQUENCE [LARGE SCALE GENOMIC DNA]</scope>
    <source>
        <strain evidence="2 3">MKS20</strain>
    </source>
</reference>
<feature type="chain" id="PRO_5047174279" description="Lipoprotein" evidence="1">
    <location>
        <begin position="23"/>
        <end position="200"/>
    </location>
</feature>
<evidence type="ECO:0000256" key="1">
    <source>
        <dbReference type="SAM" id="SignalP"/>
    </source>
</evidence>
<comment type="caution">
    <text evidence="2">The sequence shown here is derived from an EMBL/GenBank/DDBJ whole genome shotgun (WGS) entry which is preliminary data.</text>
</comment>
<sequence>MKKRIFLAVLLAATMAGCGSTADQSRSELNQQIAPAIHQPTGINAPGNVDDLSRVLMTNYNEISQSSSISYGNDLMTITSSFRDPDIDANLYLDLGKQMLTQSSGVNRVLFDGSSTLVINGRELQGWSYRGYDVTKAKGDTDLHLAVLESVSVYQYGNYLVKVRSSSQSFLGGEYTDKSLVLISDKESKVLSALLASIPN</sequence>
<dbReference type="EMBL" id="JAIMJA010000005">
    <property type="protein sequence ID" value="MCE2594358.1"/>
    <property type="molecule type" value="Genomic_DNA"/>
</dbReference>
<dbReference type="Proteomes" id="UP001201273">
    <property type="component" value="Unassembled WGS sequence"/>
</dbReference>
<proteinExistence type="predicted"/>
<keyword evidence="1" id="KW-0732">Signal</keyword>
<dbReference type="PROSITE" id="PS51257">
    <property type="entry name" value="PROKAR_LIPOPROTEIN"/>
    <property type="match status" value="1"/>
</dbReference>
<evidence type="ECO:0000313" key="3">
    <source>
        <dbReference type="Proteomes" id="UP001201273"/>
    </source>
</evidence>
<evidence type="ECO:0000313" key="2">
    <source>
        <dbReference type="EMBL" id="MCE2594358.1"/>
    </source>
</evidence>